<evidence type="ECO:0000256" key="8">
    <source>
        <dbReference type="ARBA" id="ARBA00023242"/>
    </source>
</evidence>
<evidence type="ECO:0000256" key="13">
    <source>
        <dbReference type="SAM" id="MobiDB-lite"/>
    </source>
</evidence>
<dbReference type="GO" id="GO:0008270">
    <property type="term" value="F:zinc ion binding"/>
    <property type="evidence" value="ECO:0007669"/>
    <property type="project" value="UniProtKB-KW"/>
</dbReference>
<dbReference type="EC" id="3.1.3.16" evidence="12"/>
<evidence type="ECO:0000256" key="5">
    <source>
        <dbReference type="ARBA" id="ARBA00022801"/>
    </source>
</evidence>
<comment type="subcellular location">
    <subcellularLocation>
        <location evidence="1 12">Nucleus</location>
    </subcellularLocation>
</comment>
<evidence type="ECO:0000256" key="2">
    <source>
        <dbReference type="ARBA" id="ARBA00005676"/>
    </source>
</evidence>
<keyword evidence="6 12" id="KW-0862">Zinc</keyword>
<keyword evidence="8 12" id="KW-0539">Nucleus</keyword>
<evidence type="ECO:0000313" key="16">
    <source>
        <dbReference type="Proteomes" id="UP000193218"/>
    </source>
</evidence>
<gene>
    <name evidence="15" type="ORF">BD324DRAFT_606901</name>
</gene>
<dbReference type="EMBL" id="NBSH01000002">
    <property type="protein sequence ID" value="ORX39580.1"/>
    <property type="molecule type" value="Genomic_DNA"/>
</dbReference>
<dbReference type="InterPro" id="IPR039693">
    <property type="entry name" value="Rtr1/RPAP2"/>
</dbReference>
<feature type="region of interest" description="Disordered" evidence="13">
    <location>
        <begin position="189"/>
        <end position="225"/>
    </location>
</feature>
<keyword evidence="7 12" id="KW-0904">Protein phosphatase</keyword>
<comment type="catalytic activity">
    <reaction evidence="9 12">
        <text>O-phospho-L-seryl-[protein] + H2O = L-seryl-[protein] + phosphate</text>
        <dbReference type="Rhea" id="RHEA:20629"/>
        <dbReference type="Rhea" id="RHEA-COMP:9863"/>
        <dbReference type="Rhea" id="RHEA-COMP:11604"/>
        <dbReference type="ChEBI" id="CHEBI:15377"/>
        <dbReference type="ChEBI" id="CHEBI:29999"/>
        <dbReference type="ChEBI" id="CHEBI:43474"/>
        <dbReference type="ChEBI" id="CHEBI:83421"/>
        <dbReference type="EC" id="3.1.3.16"/>
    </reaction>
</comment>
<reference evidence="15 16" key="1">
    <citation type="submission" date="2017-03" db="EMBL/GenBank/DDBJ databases">
        <title>Widespread Adenine N6-methylation of Active Genes in Fungi.</title>
        <authorList>
            <consortium name="DOE Joint Genome Institute"/>
            <person name="Mondo S.J."/>
            <person name="Dannebaum R.O."/>
            <person name="Kuo R.C."/>
            <person name="Louie K.B."/>
            <person name="Bewick A.J."/>
            <person name="Labutti K."/>
            <person name="Haridas S."/>
            <person name="Kuo A."/>
            <person name="Salamov A."/>
            <person name="Ahrendt S.R."/>
            <person name="Lau R."/>
            <person name="Bowen B.P."/>
            <person name="Lipzen A."/>
            <person name="Sullivan W."/>
            <person name="Andreopoulos W.B."/>
            <person name="Clum A."/>
            <person name="Lindquist E."/>
            <person name="Daum C."/>
            <person name="Northen T.R."/>
            <person name="Ramamoorthy G."/>
            <person name="Schmitz R.J."/>
            <person name="Gryganskyi A."/>
            <person name="Culley D."/>
            <person name="Magnuson J."/>
            <person name="James T.Y."/>
            <person name="O'Malley M.A."/>
            <person name="Stajich J.E."/>
            <person name="Spatafora J.W."/>
            <person name="Visel A."/>
            <person name="Grigoriev I.V."/>
        </authorList>
    </citation>
    <scope>NUCLEOTIDE SEQUENCE [LARGE SCALE GENOMIC DNA]</scope>
    <source>
        <strain evidence="15 16">NRRL Y-17943</strain>
    </source>
</reference>
<dbReference type="OrthoDB" id="2596127at2759"/>
<dbReference type="GO" id="GO:0005634">
    <property type="term" value="C:nucleus"/>
    <property type="evidence" value="ECO:0007669"/>
    <property type="project" value="UniProtKB-SubCell"/>
</dbReference>
<dbReference type="Pfam" id="PF04181">
    <property type="entry name" value="RPAP2_Rtr1"/>
    <property type="match status" value="1"/>
</dbReference>
<dbReference type="InParanoid" id="A0A1Y1UNE0"/>
<dbReference type="GO" id="GO:0005737">
    <property type="term" value="C:cytoplasm"/>
    <property type="evidence" value="ECO:0007669"/>
    <property type="project" value="TreeGrafter"/>
</dbReference>
<evidence type="ECO:0000256" key="9">
    <source>
        <dbReference type="ARBA" id="ARBA00047761"/>
    </source>
</evidence>
<dbReference type="Gene3D" id="1.25.40.820">
    <property type="match status" value="1"/>
</dbReference>
<comment type="catalytic activity">
    <reaction evidence="10 12">
        <text>O-phospho-L-threonyl-[protein] + H2O = L-threonyl-[protein] + phosphate</text>
        <dbReference type="Rhea" id="RHEA:47004"/>
        <dbReference type="Rhea" id="RHEA-COMP:11060"/>
        <dbReference type="Rhea" id="RHEA-COMP:11605"/>
        <dbReference type="ChEBI" id="CHEBI:15377"/>
        <dbReference type="ChEBI" id="CHEBI:30013"/>
        <dbReference type="ChEBI" id="CHEBI:43474"/>
        <dbReference type="ChEBI" id="CHEBI:61977"/>
        <dbReference type="EC" id="3.1.3.16"/>
    </reaction>
</comment>
<evidence type="ECO:0000256" key="3">
    <source>
        <dbReference type="ARBA" id="ARBA00022723"/>
    </source>
</evidence>
<feature type="domain" description="RTR1-type" evidence="14">
    <location>
        <begin position="85"/>
        <end position="172"/>
    </location>
</feature>
<dbReference type="GO" id="GO:0043175">
    <property type="term" value="F:RNA polymerase core enzyme binding"/>
    <property type="evidence" value="ECO:0007669"/>
    <property type="project" value="UniProtKB-UniRule"/>
</dbReference>
<dbReference type="RefSeq" id="XP_021873365.1">
    <property type="nucleotide sequence ID" value="XM_022014036.1"/>
</dbReference>
<organism evidence="15 16">
    <name type="scientific">Kockovaella imperatae</name>
    <dbReference type="NCBI Taxonomy" id="4999"/>
    <lineage>
        <taxon>Eukaryota</taxon>
        <taxon>Fungi</taxon>
        <taxon>Dikarya</taxon>
        <taxon>Basidiomycota</taxon>
        <taxon>Agaricomycotina</taxon>
        <taxon>Tremellomycetes</taxon>
        <taxon>Tremellales</taxon>
        <taxon>Cuniculitremaceae</taxon>
        <taxon>Kockovaella</taxon>
    </lineage>
</organism>
<accession>A0A1Y1UNE0</accession>
<dbReference type="InterPro" id="IPR038534">
    <property type="entry name" value="Rtr1/RPAP2_sf"/>
</dbReference>
<keyword evidence="3 12" id="KW-0479">Metal-binding</keyword>
<dbReference type="PANTHER" id="PTHR14732">
    <property type="entry name" value="RNA POLYMERASE II SUBUNIT B1 CTD PHOSPHATASE RPAP2-RELATED"/>
    <property type="match status" value="1"/>
</dbReference>
<feature type="compositionally biased region" description="Acidic residues" evidence="13">
    <location>
        <begin position="340"/>
        <end position="354"/>
    </location>
</feature>
<evidence type="ECO:0000256" key="11">
    <source>
        <dbReference type="PROSITE-ProRule" id="PRU00812"/>
    </source>
</evidence>
<dbReference type="GO" id="GO:0008420">
    <property type="term" value="F:RNA polymerase II CTD heptapeptide repeat phosphatase activity"/>
    <property type="evidence" value="ECO:0007669"/>
    <property type="project" value="UniProtKB-UniRule"/>
</dbReference>
<protein>
    <recommendedName>
        <fullName evidence="12">RNA polymerase II subunit B1 CTD phosphatase RPAP2 homolog</fullName>
        <ecNumber evidence="12">3.1.3.16</ecNumber>
    </recommendedName>
</protein>
<comment type="function">
    <text evidence="12">Putative RNA polymerase II subunit B1 C-terminal domain (CTD) phosphatase involved in RNA polymerase II transcription regulation.</text>
</comment>
<dbReference type="PANTHER" id="PTHR14732:SF0">
    <property type="entry name" value="RNA POLYMERASE II SUBUNIT B1 CTD PHOSPHATASE RPAP2-RELATED"/>
    <property type="match status" value="1"/>
</dbReference>
<feature type="compositionally biased region" description="Basic and acidic residues" evidence="13">
    <location>
        <begin position="1"/>
        <end position="14"/>
    </location>
</feature>
<evidence type="ECO:0000256" key="10">
    <source>
        <dbReference type="ARBA" id="ARBA00048336"/>
    </source>
</evidence>
<dbReference type="GeneID" id="33555844"/>
<keyword evidence="5 12" id="KW-0378">Hydrolase</keyword>
<dbReference type="PROSITE" id="PS51479">
    <property type="entry name" value="ZF_RTR1"/>
    <property type="match status" value="1"/>
</dbReference>
<keyword evidence="4 12" id="KW-0863">Zinc-finger</keyword>
<proteinExistence type="inferred from homology"/>
<feature type="region of interest" description="Disordered" evidence="13">
    <location>
        <begin position="259"/>
        <end position="362"/>
    </location>
</feature>
<evidence type="ECO:0000256" key="6">
    <source>
        <dbReference type="ARBA" id="ARBA00022833"/>
    </source>
</evidence>
<evidence type="ECO:0000259" key="14">
    <source>
        <dbReference type="PROSITE" id="PS51479"/>
    </source>
</evidence>
<comment type="similarity">
    <text evidence="2 11 12">Belongs to the RPAP2 family.</text>
</comment>
<dbReference type="AlphaFoldDB" id="A0A1Y1UNE0"/>
<evidence type="ECO:0000256" key="4">
    <source>
        <dbReference type="ARBA" id="ARBA00022771"/>
    </source>
</evidence>
<evidence type="ECO:0000256" key="12">
    <source>
        <dbReference type="RuleBase" id="RU367080"/>
    </source>
</evidence>
<keyword evidence="16" id="KW-1185">Reference proteome</keyword>
<name>A0A1Y1UNE0_9TREE</name>
<evidence type="ECO:0000313" key="15">
    <source>
        <dbReference type="EMBL" id="ORX39580.1"/>
    </source>
</evidence>
<comment type="caution">
    <text evidence="15">The sequence shown here is derived from an EMBL/GenBank/DDBJ whole genome shotgun (WGS) entry which is preliminary data.</text>
</comment>
<dbReference type="InterPro" id="IPR007308">
    <property type="entry name" value="Rtr1/RPAP2_dom"/>
</dbReference>
<evidence type="ECO:0000256" key="1">
    <source>
        <dbReference type="ARBA" id="ARBA00004123"/>
    </source>
</evidence>
<dbReference type="Proteomes" id="UP000193218">
    <property type="component" value="Unassembled WGS sequence"/>
</dbReference>
<dbReference type="STRING" id="4999.A0A1Y1UNE0"/>
<sequence>MASLDSDKSGESSRRPVPTRTLDNPSRLTVAQRLGPRGTAAEESSSTDADTLAHSLLNRVKITKKGERWSDKLMEEAVDIKTFKKACGYLTPRQYLDVLHERHLNGLCSYPTCSNAPLHPYTSHRRFKISTSNRTIREKQGNEEEGYCSDKCRLRSGWVEQKLSEVNVWDRAGKVGVIELLEDLEDQNSTTAQRTKQAPPICAGQPQASPTRSYEAAQPTEPIQPWKERIQTVALNSSTSSSPSSIADMISSLTIIERPSQSISSAPTDCPPTTNGPLSKSKPTPPGASLPTSEVEVSDPDPLTHTSRRNTSSLVSTPGNLTSSVLSASRQMGPIPQLDPDSEDEEVEQGDWGESEMGLDWGDETDEMKALFEEARKARDLLVEAEA</sequence>
<feature type="compositionally biased region" description="Polar residues" evidence="13">
    <location>
        <begin position="309"/>
        <end position="330"/>
    </location>
</feature>
<evidence type="ECO:0000256" key="7">
    <source>
        <dbReference type="ARBA" id="ARBA00022912"/>
    </source>
</evidence>
<feature type="compositionally biased region" description="Polar residues" evidence="13">
    <location>
        <begin position="259"/>
        <end position="282"/>
    </location>
</feature>
<feature type="region of interest" description="Disordered" evidence="13">
    <location>
        <begin position="1"/>
        <end position="49"/>
    </location>
</feature>